<comment type="caution">
    <text evidence="1">The sequence shown here is derived from an EMBL/GenBank/DDBJ whole genome shotgun (WGS) entry which is preliminary data.</text>
</comment>
<proteinExistence type="predicted"/>
<sequence>MLFLLLNVYIPNQSRGGLWLSLVLPEKVSKLTQSNCDRFANL</sequence>
<evidence type="ECO:0000313" key="2">
    <source>
        <dbReference type="Proteomes" id="UP000004095"/>
    </source>
</evidence>
<protein>
    <submittedName>
        <fullName evidence="1">Uncharacterized protein</fullName>
    </submittedName>
</protein>
<dbReference type="Proteomes" id="UP000004095">
    <property type="component" value="Unassembled WGS sequence"/>
</dbReference>
<gene>
    <name evidence="1" type="ORF">M23134_00974</name>
</gene>
<evidence type="ECO:0000313" key="1">
    <source>
        <dbReference type="EMBL" id="EAY24159.1"/>
    </source>
</evidence>
<reference evidence="1 2" key="1">
    <citation type="submission" date="2007-01" db="EMBL/GenBank/DDBJ databases">
        <authorList>
            <person name="Haygood M."/>
            <person name="Podell S."/>
            <person name="Anderson C."/>
            <person name="Hopkinson B."/>
            <person name="Roe K."/>
            <person name="Barbeau K."/>
            <person name="Gaasterland T."/>
            <person name="Ferriera S."/>
            <person name="Johnson J."/>
            <person name="Kravitz S."/>
            <person name="Beeson K."/>
            <person name="Sutton G."/>
            <person name="Rogers Y.-H."/>
            <person name="Friedman R."/>
            <person name="Frazier M."/>
            <person name="Venter J.C."/>
        </authorList>
    </citation>
    <scope>NUCLEOTIDE SEQUENCE [LARGE SCALE GENOMIC DNA]</scope>
    <source>
        <strain evidence="1 2">ATCC 23134</strain>
    </source>
</reference>
<name>A1ZZQ1_MICM2</name>
<keyword evidence="2" id="KW-1185">Reference proteome</keyword>
<dbReference type="EMBL" id="AAWS01000080">
    <property type="protein sequence ID" value="EAY24159.1"/>
    <property type="molecule type" value="Genomic_DNA"/>
</dbReference>
<dbReference type="AlphaFoldDB" id="A1ZZQ1"/>
<organism evidence="1 2">
    <name type="scientific">Microscilla marina ATCC 23134</name>
    <dbReference type="NCBI Taxonomy" id="313606"/>
    <lineage>
        <taxon>Bacteria</taxon>
        <taxon>Pseudomonadati</taxon>
        <taxon>Bacteroidota</taxon>
        <taxon>Cytophagia</taxon>
        <taxon>Cytophagales</taxon>
        <taxon>Microscillaceae</taxon>
        <taxon>Microscilla</taxon>
    </lineage>
</organism>
<accession>A1ZZQ1</accession>